<proteinExistence type="predicted"/>
<keyword evidence="2" id="KW-1185">Reference proteome</keyword>
<gene>
    <name evidence="1" type="ORF">DM02DRAFT_660048</name>
</gene>
<sequence length="138" mass="14632">MTVTFTQKFTINATSIFAAITTLIGQGACCDPDFFTPDVVQFSVCGTANAPGTDPAPLIDFLQNHLFCQNLINTANPLTGTLSGHHCSLGFETINDVAGFTVNSIELDPICPPRSKGCLRRVRRGGAAIPVSDKSLES</sequence>
<dbReference type="OrthoDB" id="10456042at2759"/>
<dbReference type="Proteomes" id="UP000244855">
    <property type="component" value="Unassembled WGS sequence"/>
</dbReference>
<accession>A0A2V1DBT8</accession>
<organism evidence="1 2">
    <name type="scientific">Periconia macrospinosa</name>
    <dbReference type="NCBI Taxonomy" id="97972"/>
    <lineage>
        <taxon>Eukaryota</taxon>
        <taxon>Fungi</taxon>
        <taxon>Dikarya</taxon>
        <taxon>Ascomycota</taxon>
        <taxon>Pezizomycotina</taxon>
        <taxon>Dothideomycetes</taxon>
        <taxon>Pleosporomycetidae</taxon>
        <taxon>Pleosporales</taxon>
        <taxon>Massarineae</taxon>
        <taxon>Periconiaceae</taxon>
        <taxon>Periconia</taxon>
    </lineage>
</organism>
<evidence type="ECO:0000313" key="1">
    <source>
        <dbReference type="EMBL" id="PVH95552.1"/>
    </source>
</evidence>
<dbReference type="AlphaFoldDB" id="A0A2V1DBT8"/>
<protein>
    <submittedName>
        <fullName evidence="1">Uncharacterized protein</fullName>
    </submittedName>
</protein>
<evidence type="ECO:0000313" key="2">
    <source>
        <dbReference type="Proteomes" id="UP000244855"/>
    </source>
</evidence>
<name>A0A2V1DBT8_9PLEO</name>
<reference evidence="1 2" key="1">
    <citation type="journal article" date="2018" name="Sci. Rep.">
        <title>Comparative genomics provides insights into the lifestyle and reveals functional heterogeneity of dark septate endophytic fungi.</title>
        <authorList>
            <person name="Knapp D.G."/>
            <person name="Nemeth J.B."/>
            <person name="Barry K."/>
            <person name="Hainaut M."/>
            <person name="Henrissat B."/>
            <person name="Johnson J."/>
            <person name="Kuo A."/>
            <person name="Lim J.H.P."/>
            <person name="Lipzen A."/>
            <person name="Nolan M."/>
            <person name="Ohm R.A."/>
            <person name="Tamas L."/>
            <person name="Grigoriev I.V."/>
            <person name="Spatafora J.W."/>
            <person name="Nagy L.G."/>
            <person name="Kovacs G.M."/>
        </authorList>
    </citation>
    <scope>NUCLEOTIDE SEQUENCE [LARGE SCALE GENOMIC DNA]</scope>
    <source>
        <strain evidence="1 2">DSE2036</strain>
    </source>
</reference>
<dbReference type="EMBL" id="KZ805492">
    <property type="protein sequence ID" value="PVH95552.1"/>
    <property type="molecule type" value="Genomic_DNA"/>
</dbReference>